<dbReference type="EMBL" id="OX596087">
    <property type="protein sequence ID" value="CAN0452797.1"/>
    <property type="molecule type" value="Genomic_DNA"/>
</dbReference>
<reference evidence="1" key="1">
    <citation type="submission" date="2023-05" db="EMBL/GenBank/DDBJ databases">
        <authorList>
            <consortium name="ELIXIR-Norway"/>
        </authorList>
    </citation>
    <scope>NUCLEOTIDE SEQUENCE</scope>
</reference>
<evidence type="ECO:0000313" key="2">
    <source>
        <dbReference type="Proteomes" id="UP001162501"/>
    </source>
</evidence>
<evidence type="ECO:0000313" key="1">
    <source>
        <dbReference type="EMBL" id="CAN0452797.1"/>
    </source>
</evidence>
<organism evidence="1 2">
    <name type="scientific">Rangifer tarandus platyrhynchus</name>
    <name type="common">Svalbard reindeer</name>
    <dbReference type="NCBI Taxonomy" id="3082113"/>
    <lineage>
        <taxon>Eukaryota</taxon>
        <taxon>Metazoa</taxon>
        <taxon>Chordata</taxon>
        <taxon>Craniata</taxon>
        <taxon>Vertebrata</taxon>
        <taxon>Euteleostomi</taxon>
        <taxon>Mammalia</taxon>
        <taxon>Eutheria</taxon>
        <taxon>Laurasiatheria</taxon>
        <taxon>Artiodactyla</taxon>
        <taxon>Ruminantia</taxon>
        <taxon>Pecora</taxon>
        <taxon>Cervidae</taxon>
        <taxon>Odocoileinae</taxon>
        <taxon>Rangifer</taxon>
    </lineage>
</organism>
<gene>
    <name evidence="1" type="ORF">MRATA1EN22A_LOCUS19738</name>
</gene>
<proteinExistence type="predicted"/>
<reference evidence="1" key="2">
    <citation type="submission" date="2025-03" db="EMBL/GenBank/DDBJ databases">
        <authorList>
            <consortium name="ELIXIR-Norway"/>
            <consortium name="Elixir Norway"/>
        </authorList>
    </citation>
    <scope>NUCLEOTIDE SEQUENCE</scope>
</reference>
<protein>
    <submittedName>
        <fullName evidence="1">Uncharacterized protein</fullName>
    </submittedName>
</protein>
<dbReference type="Proteomes" id="UP001162501">
    <property type="component" value="Chromosome 3"/>
</dbReference>
<sequence length="114" mass="13110">MWSYAILMENYAFPVPDALGAVLVGMNRLVFWKEFIIEDSLSTPPYRTITFRQRLGLSVTGGGSFHLPHNLFHSTLLYSIHFSLPITVCFKNETPCYVPVENHIQERSQEDFLT</sequence>
<accession>A0AC59ZKN7</accession>
<name>A0AC59ZKN7_RANTA</name>